<dbReference type="AlphaFoldDB" id="A0AA88DMC1"/>
<reference evidence="1" key="1">
    <citation type="submission" date="2023-07" db="EMBL/GenBank/DDBJ databases">
        <title>draft genome sequence of fig (Ficus carica).</title>
        <authorList>
            <person name="Takahashi T."/>
            <person name="Nishimura K."/>
        </authorList>
    </citation>
    <scope>NUCLEOTIDE SEQUENCE</scope>
</reference>
<proteinExistence type="predicted"/>
<accession>A0AA88DMC1</accession>
<evidence type="ECO:0000313" key="1">
    <source>
        <dbReference type="EMBL" id="GMN57943.1"/>
    </source>
</evidence>
<dbReference type="EMBL" id="BTGU01000074">
    <property type="protein sequence ID" value="GMN57943.1"/>
    <property type="molecule type" value="Genomic_DNA"/>
</dbReference>
<dbReference type="Proteomes" id="UP001187192">
    <property type="component" value="Unassembled WGS sequence"/>
</dbReference>
<organism evidence="1 2">
    <name type="scientific">Ficus carica</name>
    <name type="common">Common fig</name>
    <dbReference type="NCBI Taxonomy" id="3494"/>
    <lineage>
        <taxon>Eukaryota</taxon>
        <taxon>Viridiplantae</taxon>
        <taxon>Streptophyta</taxon>
        <taxon>Embryophyta</taxon>
        <taxon>Tracheophyta</taxon>
        <taxon>Spermatophyta</taxon>
        <taxon>Magnoliopsida</taxon>
        <taxon>eudicotyledons</taxon>
        <taxon>Gunneridae</taxon>
        <taxon>Pentapetalae</taxon>
        <taxon>rosids</taxon>
        <taxon>fabids</taxon>
        <taxon>Rosales</taxon>
        <taxon>Moraceae</taxon>
        <taxon>Ficeae</taxon>
        <taxon>Ficus</taxon>
    </lineage>
</organism>
<keyword evidence="2" id="KW-1185">Reference proteome</keyword>
<evidence type="ECO:0000313" key="2">
    <source>
        <dbReference type="Proteomes" id="UP001187192"/>
    </source>
</evidence>
<protein>
    <submittedName>
        <fullName evidence="1">Uncharacterized protein</fullName>
    </submittedName>
</protein>
<name>A0AA88DMC1_FICCA</name>
<comment type="caution">
    <text evidence="1">The sequence shown here is derived from an EMBL/GenBank/DDBJ whole genome shotgun (WGS) entry which is preliminary data.</text>
</comment>
<sequence length="76" mass="7733">MEIPNMLAMANKDVASSLNCRVLAIKQPPSSPSAAAAAAAAGTKTKTRTTTTSATALALDCSTNLDFSHIELAGLQ</sequence>
<gene>
    <name evidence="1" type="ORF">TIFTF001_027048</name>
</gene>
<dbReference type="Gramene" id="FCD_00022504-RA">
    <property type="protein sequence ID" value="FCD_00022504-RA:cds"/>
    <property type="gene ID" value="FCD_00022504"/>
</dbReference>